<dbReference type="GO" id="GO:0000978">
    <property type="term" value="F:RNA polymerase II cis-regulatory region sequence-specific DNA binding"/>
    <property type="evidence" value="ECO:0007669"/>
    <property type="project" value="TreeGrafter"/>
</dbReference>
<reference evidence="9" key="2">
    <citation type="submission" date="2025-09" db="UniProtKB">
        <authorList>
            <consortium name="Ensembl"/>
        </authorList>
    </citation>
    <scope>IDENTIFICATION</scope>
</reference>
<dbReference type="AlphaFoldDB" id="A0A3Q3K0A8"/>
<evidence type="ECO:0000313" key="10">
    <source>
        <dbReference type="Proteomes" id="UP000261600"/>
    </source>
</evidence>
<proteinExistence type="predicted"/>
<keyword evidence="5" id="KW-0010">Activator</keyword>
<keyword evidence="2" id="KW-0479">Metal-binding</keyword>
<dbReference type="PROSITE" id="PS00344">
    <property type="entry name" value="GATA_ZN_FINGER_1"/>
    <property type="match status" value="1"/>
</dbReference>
<dbReference type="GO" id="GO:0045944">
    <property type="term" value="P:positive regulation of transcription by RNA polymerase II"/>
    <property type="evidence" value="ECO:0007669"/>
    <property type="project" value="TreeGrafter"/>
</dbReference>
<dbReference type="GO" id="GO:0008270">
    <property type="term" value="F:zinc ion binding"/>
    <property type="evidence" value="ECO:0007669"/>
    <property type="project" value="UniProtKB-KW"/>
</dbReference>
<organism evidence="9 10">
    <name type="scientific">Monopterus albus</name>
    <name type="common">Swamp eel</name>
    <dbReference type="NCBI Taxonomy" id="43700"/>
    <lineage>
        <taxon>Eukaryota</taxon>
        <taxon>Metazoa</taxon>
        <taxon>Chordata</taxon>
        <taxon>Craniata</taxon>
        <taxon>Vertebrata</taxon>
        <taxon>Euteleostomi</taxon>
        <taxon>Actinopterygii</taxon>
        <taxon>Neopterygii</taxon>
        <taxon>Teleostei</taxon>
        <taxon>Neoteleostei</taxon>
        <taxon>Acanthomorphata</taxon>
        <taxon>Anabantaria</taxon>
        <taxon>Synbranchiformes</taxon>
        <taxon>Synbranchidae</taxon>
        <taxon>Monopterus</taxon>
    </lineage>
</organism>
<dbReference type="GO" id="GO:0045165">
    <property type="term" value="P:cell fate commitment"/>
    <property type="evidence" value="ECO:0007669"/>
    <property type="project" value="TreeGrafter"/>
</dbReference>
<dbReference type="Pfam" id="PF00320">
    <property type="entry name" value="GATA"/>
    <property type="match status" value="1"/>
</dbReference>
<feature type="domain" description="GATA-type" evidence="8">
    <location>
        <begin position="11"/>
        <end position="59"/>
    </location>
</feature>
<dbReference type="FunFam" id="3.30.50.10:FF:000002">
    <property type="entry name" value="Gata transcription factor gatad"/>
    <property type="match status" value="1"/>
</dbReference>
<keyword evidence="4" id="KW-0862">Zinc</keyword>
<evidence type="ECO:0000256" key="6">
    <source>
        <dbReference type="ARBA" id="ARBA00023242"/>
    </source>
</evidence>
<evidence type="ECO:0000259" key="8">
    <source>
        <dbReference type="PROSITE" id="PS50114"/>
    </source>
</evidence>
<evidence type="ECO:0000256" key="3">
    <source>
        <dbReference type="ARBA" id="ARBA00022771"/>
    </source>
</evidence>
<dbReference type="PROSITE" id="PS50114">
    <property type="entry name" value="GATA_ZN_FINGER_2"/>
    <property type="match status" value="2"/>
</dbReference>
<dbReference type="PRINTS" id="PR00619">
    <property type="entry name" value="GATAZNFINGER"/>
</dbReference>
<dbReference type="InterPro" id="IPR039355">
    <property type="entry name" value="Transcription_factor_GATA"/>
</dbReference>
<dbReference type="Proteomes" id="UP000261600">
    <property type="component" value="Unplaced"/>
</dbReference>
<dbReference type="CDD" id="cd00202">
    <property type="entry name" value="ZnF_GATA"/>
    <property type="match status" value="1"/>
</dbReference>
<evidence type="ECO:0000313" key="9">
    <source>
        <dbReference type="Ensembl" id="ENSMALP00000026079.1"/>
    </source>
</evidence>
<dbReference type="InterPro" id="IPR013088">
    <property type="entry name" value="Znf_NHR/GATA"/>
</dbReference>
<dbReference type="SUPFAM" id="SSF57716">
    <property type="entry name" value="Glucocorticoid receptor-like (DNA-binding domain)"/>
    <property type="match status" value="2"/>
</dbReference>
<dbReference type="PANTHER" id="PTHR10071:SF281">
    <property type="entry name" value="BOX A-BINDING FACTOR-RELATED"/>
    <property type="match status" value="1"/>
</dbReference>
<feature type="domain" description="GATA-type" evidence="8">
    <location>
        <begin position="58"/>
        <end position="111"/>
    </location>
</feature>
<dbReference type="SMART" id="SM00401">
    <property type="entry name" value="ZnF_GATA"/>
    <property type="match status" value="2"/>
</dbReference>
<dbReference type="GO" id="GO:0005634">
    <property type="term" value="C:nucleus"/>
    <property type="evidence" value="ECO:0007669"/>
    <property type="project" value="UniProtKB-SubCell"/>
</dbReference>
<dbReference type="InterPro" id="IPR000679">
    <property type="entry name" value="Znf_GATA"/>
</dbReference>
<protein>
    <recommendedName>
        <fullName evidence="8">GATA-type domain-containing protein</fullName>
    </recommendedName>
</protein>
<evidence type="ECO:0000256" key="2">
    <source>
        <dbReference type="ARBA" id="ARBA00022723"/>
    </source>
</evidence>
<keyword evidence="6" id="KW-0539">Nucleus</keyword>
<comment type="subcellular location">
    <subcellularLocation>
        <location evidence="1">Nucleus</location>
    </subcellularLocation>
</comment>
<dbReference type="PANTHER" id="PTHR10071">
    <property type="entry name" value="TRANSCRIPTION FACTOR GATA FAMILY MEMBER"/>
    <property type="match status" value="1"/>
</dbReference>
<evidence type="ECO:0000256" key="4">
    <source>
        <dbReference type="ARBA" id="ARBA00022833"/>
    </source>
</evidence>
<reference evidence="9" key="1">
    <citation type="submission" date="2025-08" db="UniProtKB">
        <authorList>
            <consortium name="Ensembl"/>
        </authorList>
    </citation>
    <scope>IDENTIFICATION</scope>
</reference>
<keyword evidence="3 7" id="KW-0863">Zinc-finger</keyword>
<name>A0A3Q3K0A8_MONAL</name>
<dbReference type="GO" id="GO:0000122">
    <property type="term" value="P:negative regulation of transcription by RNA polymerase II"/>
    <property type="evidence" value="ECO:0007669"/>
    <property type="project" value="TreeGrafter"/>
</dbReference>
<accession>A0A3Q3K0A8</accession>
<dbReference type="Gene3D" id="3.30.50.10">
    <property type="entry name" value="Erythroid Transcription Factor GATA-1, subunit A"/>
    <property type="match status" value="2"/>
</dbReference>
<dbReference type="STRING" id="43700.ENSMALP00000026079"/>
<evidence type="ECO:0000256" key="5">
    <source>
        <dbReference type="ARBA" id="ARBA00023159"/>
    </source>
</evidence>
<evidence type="ECO:0000256" key="1">
    <source>
        <dbReference type="ARBA" id="ARBA00004123"/>
    </source>
</evidence>
<sequence>SPDDFFYIFPRECVCCGTSSASLWRRDATGRYLCHTCSLQHKPNNRPVLRPKRRTVTRRAGTQCVNCETVTTTLWRRNAAGQPVCNACGLYYKLHRVNRPLTMKREEIQTRNRKVTNKNKKRISGAKSETEWCWLASPTDEAILHSFTHLPPTPLCSWPRSAGHDQSHWESPAGTISCPRAESPSKQTPWLKSCLNRLDVISLTAVIQY</sequence>
<keyword evidence="10" id="KW-1185">Reference proteome</keyword>
<dbReference type="Ensembl" id="ENSMALT00000026561.1">
    <property type="protein sequence ID" value="ENSMALP00000026079.1"/>
    <property type="gene ID" value="ENSMALG00000018122.1"/>
</dbReference>
<dbReference type="GO" id="GO:0000981">
    <property type="term" value="F:DNA-binding transcription factor activity, RNA polymerase II-specific"/>
    <property type="evidence" value="ECO:0007669"/>
    <property type="project" value="TreeGrafter"/>
</dbReference>
<evidence type="ECO:0000256" key="7">
    <source>
        <dbReference type="PROSITE-ProRule" id="PRU00094"/>
    </source>
</evidence>